<organism evidence="1 2">
    <name type="scientific">Diversispora epigaea</name>
    <dbReference type="NCBI Taxonomy" id="1348612"/>
    <lineage>
        <taxon>Eukaryota</taxon>
        <taxon>Fungi</taxon>
        <taxon>Fungi incertae sedis</taxon>
        <taxon>Mucoromycota</taxon>
        <taxon>Glomeromycotina</taxon>
        <taxon>Glomeromycetes</taxon>
        <taxon>Diversisporales</taxon>
        <taxon>Diversisporaceae</taxon>
        <taxon>Diversispora</taxon>
    </lineage>
</organism>
<evidence type="ECO:0000313" key="2">
    <source>
        <dbReference type="Proteomes" id="UP000266861"/>
    </source>
</evidence>
<dbReference type="EMBL" id="PQFF01000060">
    <property type="protein sequence ID" value="RHZ85652.1"/>
    <property type="molecule type" value="Genomic_DNA"/>
</dbReference>
<proteinExistence type="predicted"/>
<keyword evidence="2" id="KW-1185">Reference proteome</keyword>
<dbReference type="Proteomes" id="UP000266861">
    <property type="component" value="Unassembled WGS sequence"/>
</dbReference>
<accession>A0A397JET2</accession>
<name>A0A397JET2_9GLOM</name>
<dbReference type="AlphaFoldDB" id="A0A397JET2"/>
<sequence>MILQERTELYYYPFRIKKYSFCYSESALFYNLLNFNTCFSYDISIFDSSISNSTFLIGSNISIQVPNWIHICCVNKSLFHILQAQSKDLTWLAADTSTIKSASTNIY</sequence>
<gene>
    <name evidence="1" type="ORF">Glove_63g49</name>
</gene>
<comment type="caution">
    <text evidence="1">The sequence shown here is derived from an EMBL/GenBank/DDBJ whole genome shotgun (WGS) entry which is preliminary data.</text>
</comment>
<reference evidence="1 2" key="1">
    <citation type="submission" date="2018-08" db="EMBL/GenBank/DDBJ databases">
        <title>Genome and evolution of the arbuscular mycorrhizal fungus Diversispora epigaea (formerly Glomus versiforme) and its bacterial endosymbionts.</title>
        <authorList>
            <person name="Sun X."/>
            <person name="Fei Z."/>
            <person name="Harrison M."/>
        </authorList>
    </citation>
    <scope>NUCLEOTIDE SEQUENCE [LARGE SCALE GENOMIC DNA]</scope>
    <source>
        <strain evidence="1 2">IT104</strain>
    </source>
</reference>
<evidence type="ECO:0000313" key="1">
    <source>
        <dbReference type="EMBL" id="RHZ85652.1"/>
    </source>
</evidence>
<protein>
    <submittedName>
        <fullName evidence="1">Uncharacterized protein</fullName>
    </submittedName>
</protein>